<keyword evidence="1" id="KW-0732">Signal</keyword>
<evidence type="ECO:0000313" key="3">
    <source>
        <dbReference type="Proteomes" id="UP000621516"/>
    </source>
</evidence>
<reference evidence="2 3" key="1">
    <citation type="journal article" date="2018" name="J. Microbiol.">
        <title>Aestuariibaculum marinum sp. nov., a marine bacterium isolated from seawater in South Korea.</title>
        <authorList>
            <person name="Choi J."/>
            <person name="Lee D."/>
            <person name="Jang J.H."/>
            <person name="Cha S."/>
            <person name="Seo T."/>
        </authorList>
    </citation>
    <scope>NUCLEOTIDE SEQUENCE [LARGE SCALE GENOMIC DNA]</scope>
    <source>
        <strain evidence="2 3">IP7</strain>
    </source>
</reference>
<keyword evidence="3" id="KW-1185">Reference proteome</keyword>
<name>A0A8J6U3P0_9FLAO</name>
<dbReference type="EMBL" id="JACVXD010000002">
    <property type="protein sequence ID" value="MBD0823317.1"/>
    <property type="molecule type" value="Genomic_DNA"/>
</dbReference>
<dbReference type="Proteomes" id="UP000621516">
    <property type="component" value="Unassembled WGS sequence"/>
</dbReference>
<proteinExistence type="predicted"/>
<comment type="caution">
    <text evidence="2">The sequence shown here is derived from an EMBL/GenBank/DDBJ whole genome shotgun (WGS) entry which is preliminary data.</text>
</comment>
<protein>
    <recommendedName>
        <fullName evidence="4">Lipoprotein</fullName>
    </recommendedName>
</protein>
<evidence type="ECO:0008006" key="4">
    <source>
        <dbReference type="Google" id="ProtNLM"/>
    </source>
</evidence>
<dbReference type="RefSeq" id="WP_188222629.1">
    <property type="nucleotide sequence ID" value="NZ_JACVXD010000002.1"/>
</dbReference>
<feature type="signal peptide" evidence="1">
    <location>
        <begin position="1"/>
        <end position="21"/>
    </location>
</feature>
<evidence type="ECO:0000256" key="1">
    <source>
        <dbReference type="SAM" id="SignalP"/>
    </source>
</evidence>
<organism evidence="2 3">
    <name type="scientific">Aestuariibaculum marinum</name>
    <dbReference type="NCBI Taxonomy" id="2683592"/>
    <lineage>
        <taxon>Bacteria</taxon>
        <taxon>Pseudomonadati</taxon>
        <taxon>Bacteroidota</taxon>
        <taxon>Flavobacteriia</taxon>
        <taxon>Flavobacteriales</taxon>
        <taxon>Flavobacteriaceae</taxon>
    </lineage>
</organism>
<dbReference type="PROSITE" id="PS51257">
    <property type="entry name" value="PROKAR_LIPOPROTEIN"/>
    <property type="match status" value="1"/>
</dbReference>
<sequence length="273" mass="29674">MKKIIPLFLLVLTIFACDNNAEDTFDNEAAFKINLNTIEIIENQGVGNIITLGMSRNDIHTALGGNICGTASECSFRLTPETGVITVTFNSDDLVTNIDINQNNILDENKWSTTSGATDNMTPNEVAALYPGSVIKSEYPYTYVLASKDGYTLEYYESCTYAGCTTSITHHIYSAGNTNTGDNRIILGDIVVENPSKKTASYTVNIDITNPDNQTTSNAFPLTISGRSSYTIDPATLVDIDGTLGTYTYVAKLLNNKGRVKGKFTGTFEITTE</sequence>
<gene>
    <name evidence="2" type="ORF">ICJ85_04725</name>
</gene>
<feature type="chain" id="PRO_5035157141" description="Lipoprotein" evidence="1">
    <location>
        <begin position="22"/>
        <end position="273"/>
    </location>
</feature>
<evidence type="ECO:0000313" key="2">
    <source>
        <dbReference type="EMBL" id="MBD0823317.1"/>
    </source>
</evidence>
<accession>A0A8J6U3P0</accession>
<dbReference type="AlphaFoldDB" id="A0A8J6U3P0"/>